<accession>A0A9N8W557</accession>
<feature type="compositionally biased region" description="Low complexity" evidence="2">
    <location>
        <begin position="135"/>
        <end position="166"/>
    </location>
</feature>
<dbReference type="Proteomes" id="UP000789405">
    <property type="component" value="Unassembled WGS sequence"/>
</dbReference>
<protein>
    <submittedName>
        <fullName evidence="4">26680_t:CDS:1</fullName>
    </submittedName>
</protein>
<evidence type="ECO:0000259" key="3">
    <source>
        <dbReference type="Pfam" id="PF00788"/>
    </source>
</evidence>
<feature type="compositionally biased region" description="Polar residues" evidence="2">
    <location>
        <begin position="90"/>
        <end position="100"/>
    </location>
</feature>
<evidence type="ECO:0000256" key="2">
    <source>
        <dbReference type="SAM" id="MobiDB-lite"/>
    </source>
</evidence>
<feature type="compositionally biased region" description="Polar residues" evidence="2">
    <location>
        <begin position="69"/>
        <end position="81"/>
    </location>
</feature>
<feature type="compositionally biased region" description="Low complexity" evidence="2">
    <location>
        <begin position="665"/>
        <end position="681"/>
    </location>
</feature>
<dbReference type="Gene3D" id="3.10.20.90">
    <property type="entry name" value="Phosphatidylinositol 3-kinase Catalytic Subunit, Chain A, domain 1"/>
    <property type="match status" value="1"/>
</dbReference>
<evidence type="ECO:0000313" key="5">
    <source>
        <dbReference type="Proteomes" id="UP000789405"/>
    </source>
</evidence>
<gene>
    <name evidence="4" type="ORF">DERYTH_LOCUS1529</name>
</gene>
<keyword evidence="1" id="KW-0175">Coiled coil</keyword>
<dbReference type="Pfam" id="PF00788">
    <property type="entry name" value="RA"/>
    <property type="match status" value="1"/>
</dbReference>
<keyword evidence="5" id="KW-1185">Reference proteome</keyword>
<feature type="compositionally biased region" description="Low complexity" evidence="2">
    <location>
        <begin position="101"/>
        <end position="112"/>
    </location>
</feature>
<feature type="domain" description="Ras-associating" evidence="3">
    <location>
        <begin position="172"/>
        <end position="249"/>
    </location>
</feature>
<feature type="region of interest" description="Disordered" evidence="2">
    <location>
        <begin position="68"/>
        <end position="166"/>
    </location>
</feature>
<evidence type="ECO:0000313" key="4">
    <source>
        <dbReference type="EMBL" id="CAG8472525.1"/>
    </source>
</evidence>
<organism evidence="4 5">
    <name type="scientific">Dentiscutata erythropus</name>
    <dbReference type="NCBI Taxonomy" id="1348616"/>
    <lineage>
        <taxon>Eukaryota</taxon>
        <taxon>Fungi</taxon>
        <taxon>Fungi incertae sedis</taxon>
        <taxon>Mucoromycota</taxon>
        <taxon>Glomeromycotina</taxon>
        <taxon>Glomeromycetes</taxon>
        <taxon>Diversisporales</taxon>
        <taxon>Gigasporaceae</taxon>
        <taxon>Dentiscutata</taxon>
    </lineage>
</organism>
<dbReference type="AlphaFoldDB" id="A0A9N8W557"/>
<name>A0A9N8W557_9GLOM</name>
<dbReference type="InterPro" id="IPR000159">
    <property type="entry name" value="RA_dom"/>
</dbReference>
<feature type="coiled-coil region" evidence="1">
    <location>
        <begin position="789"/>
        <end position="816"/>
    </location>
</feature>
<sequence length="821" mass="93288">DLAEQKKYESGKKVVLFTSPEFAETTTQEKVEIDDSVEVNRVNTNQQIAISTSVSTQVGENIDPYIMKESTNPISTGQNSQDKNDELYHQRSSTEQQQGLSTSNPNTPSTDTPKSKEKKGIFNKLFKFNKKKATQPKQQNNNRSRSNSQSPQFNPQQQIQQNSHNQASQEYHVLRVFAGQNLPTNFDSKIVLLNKSSNTTSLIKQAIHRFKLDDENFDNYYISIKEINKDEKILMPDQIPLDIFSSLISSYSTTIPSIKRSSVSSTLSNISDDESIKRLQLYDGLNTVCLCLNRKAKLGEKKLRVRVLIYLDDLPVRLRPTKVTESRVSMSVPKHLAEKAARRRSKEEAKAKEKTLIVPANATARQVIEKTMAKMDITEGIVDDGERVHDNDERLRYQLMIIVDGEEKLVNPNINIVAVYSSPPDIRHFSMDSIDSASSLALDYRPDESIFVLRLLRQEERQQRAMPSVEEVKRYTQDVRTAELRINQELKDKEDEVSKKELIERQRQYSQAKQRSIISARKNQEQGVDIVTDMGSIRSSRVFGDRVRYSFISTGGDTFDISKLIDDILGDDELLNINDSMDNQSQLDQNDGSAESLKINAKKQRRKSTTQEVDILEKLMINQSNEEEMGTKLDQVLKKVKAGQYEGGEIPSITSALRSNKNEISQTSQSSQNSQTSPTSQNLQNLQTLQYKHDISVSNAGDITGGLLPITIDNTLSQDMIDKQSIIGSTASLLENDWVLSDDFGLQELLVLVRSGVNMLEIKQRRRSGWHLHDDPEKILERINPAEIRDEIKSVFESVNQELDMLELELDRMMIDAIRVF</sequence>
<dbReference type="OrthoDB" id="196165at2759"/>
<dbReference type="InterPro" id="IPR029071">
    <property type="entry name" value="Ubiquitin-like_domsf"/>
</dbReference>
<dbReference type="SUPFAM" id="SSF54236">
    <property type="entry name" value="Ubiquitin-like"/>
    <property type="match status" value="1"/>
</dbReference>
<reference evidence="4" key="1">
    <citation type="submission" date="2021-06" db="EMBL/GenBank/DDBJ databases">
        <authorList>
            <person name="Kallberg Y."/>
            <person name="Tangrot J."/>
            <person name="Rosling A."/>
        </authorList>
    </citation>
    <scope>NUCLEOTIDE SEQUENCE</scope>
    <source>
        <strain evidence="4">MA453B</strain>
    </source>
</reference>
<dbReference type="GO" id="GO:0007165">
    <property type="term" value="P:signal transduction"/>
    <property type="evidence" value="ECO:0007669"/>
    <property type="project" value="InterPro"/>
</dbReference>
<feature type="region of interest" description="Disordered" evidence="2">
    <location>
        <begin position="661"/>
        <end position="681"/>
    </location>
</feature>
<proteinExistence type="predicted"/>
<dbReference type="EMBL" id="CAJVPY010000432">
    <property type="protein sequence ID" value="CAG8472525.1"/>
    <property type="molecule type" value="Genomic_DNA"/>
</dbReference>
<comment type="caution">
    <text evidence="4">The sequence shown here is derived from an EMBL/GenBank/DDBJ whole genome shotgun (WGS) entry which is preliminary data.</text>
</comment>
<feature type="non-terminal residue" evidence="4">
    <location>
        <position position="821"/>
    </location>
</feature>
<evidence type="ECO:0000256" key="1">
    <source>
        <dbReference type="SAM" id="Coils"/>
    </source>
</evidence>